<evidence type="ECO:0000256" key="10">
    <source>
        <dbReference type="PROSITE-ProRule" id="PRU10141"/>
    </source>
</evidence>
<evidence type="ECO:0000256" key="4">
    <source>
        <dbReference type="ARBA" id="ARBA00022679"/>
    </source>
</evidence>
<dbReference type="PROSITE" id="PS51285">
    <property type="entry name" value="AGC_KINASE_CTER"/>
    <property type="match status" value="1"/>
</dbReference>
<dbReference type="InterPro" id="IPR008271">
    <property type="entry name" value="Ser/Thr_kinase_AS"/>
</dbReference>
<dbReference type="InterPro" id="IPR017441">
    <property type="entry name" value="Protein_kinase_ATP_BS"/>
</dbReference>
<keyword evidence="15" id="KW-1185">Reference proteome</keyword>
<organism evidence="14 15">
    <name type="scientific">Phlebiopsis gigantea (strain 11061_1 CR5-6)</name>
    <name type="common">White-rot fungus</name>
    <name type="synonym">Peniophora gigantea</name>
    <dbReference type="NCBI Taxonomy" id="745531"/>
    <lineage>
        <taxon>Eukaryota</taxon>
        <taxon>Fungi</taxon>
        <taxon>Dikarya</taxon>
        <taxon>Basidiomycota</taxon>
        <taxon>Agaricomycotina</taxon>
        <taxon>Agaricomycetes</taxon>
        <taxon>Polyporales</taxon>
        <taxon>Phanerochaetaceae</taxon>
        <taxon>Phlebiopsis</taxon>
    </lineage>
</organism>
<dbReference type="Gene3D" id="1.10.510.10">
    <property type="entry name" value="Transferase(Phosphotransferase) domain 1"/>
    <property type="match status" value="1"/>
</dbReference>
<evidence type="ECO:0000256" key="9">
    <source>
        <dbReference type="ARBA" id="ARBA00048679"/>
    </source>
</evidence>
<sequence length="496" mass="57576">MHTARADTTKANDNISPRHRKLLASPEVQRKATVAQLYFLDYYFQHLGYISARKERRAKFDEDTEVRGLTHSEHQREWKSYCGRERVVLRRRRAKLRVEQFHIITQVGQGGYGEVYLARKQETGEVCALKRMKKKTLQKMDEIRHVLVERDILTATRTPWLVRLLYAFQDNLYVYLAMEYVPGGDFRTFLNNTGIMHEKYSLFYATEMFVAVNELHKLGYIHRDLKPENFLLDGIGHVKLTDFGLATGALNPQRIESLRIKLDKAKDNKIVQRSTMERRSLFKTMQRQNPQWADSIVGSPDYMAPEVLRGKPYTYAVDYWSLGCILFELLAGFPPFTGQSPEETWTNLQKWPEVLNRPVYDGDDAEYNMSDEAWSLITKLITHAEVRYKSLDDLKTHSWVEGVHWEELREYEAPYVPELYADTDTRYFDDFSSEDDMAKYQEVRDKQKNVDEVEEVDKPTGRGVWVGFTFGKSGPNAKALGAMGAPDENGALATIF</sequence>
<dbReference type="AlphaFoldDB" id="A0A0C3PLL6"/>
<dbReference type="FunFam" id="1.10.510.10:FF:000446">
    <property type="entry name" value="Microtubule associated serine/threonine kinase 2"/>
    <property type="match status" value="1"/>
</dbReference>
<accession>A0A0C3PLL6</accession>
<gene>
    <name evidence="14" type="ORF">PHLGIDRAFT_105835</name>
</gene>
<feature type="domain" description="AGC-kinase C-terminal" evidence="13">
    <location>
        <begin position="401"/>
        <end position="480"/>
    </location>
</feature>
<proteinExistence type="inferred from homology"/>
<dbReference type="InterPro" id="IPR011009">
    <property type="entry name" value="Kinase-like_dom_sf"/>
</dbReference>
<dbReference type="OrthoDB" id="18472at2759"/>
<keyword evidence="2 11" id="KW-0723">Serine/threonine-protein kinase</keyword>
<dbReference type="PANTHER" id="PTHR24356:SF417">
    <property type="entry name" value="CELL CYCLE PROTEIN KINASE DBF2-RELATED"/>
    <property type="match status" value="1"/>
</dbReference>
<dbReference type="SMART" id="SM00133">
    <property type="entry name" value="S_TK_X"/>
    <property type="match status" value="1"/>
</dbReference>
<evidence type="ECO:0000256" key="8">
    <source>
        <dbReference type="ARBA" id="ARBA00047899"/>
    </source>
</evidence>
<comment type="catalytic activity">
    <reaction evidence="8">
        <text>L-threonyl-[protein] + ATP = O-phospho-L-threonyl-[protein] + ADP + H(+)</text>
        <dbReference type="Rhea" id="RHEA:46608"/>
        <dbReference type="Rhea" id="RHEA-COMP:11060"/>
        <dbReference type="Rhea" id="RHEA-COMP:11605"/>
        <dbReference type="ChEBI" id="CHEBI:15378"/>
        <dbReference type="ChEBI" id="CHEBI:30013"/>
        <dbReference type="ChEBI" id="CHEBI:30616"/>
        <dbReference type="ChEBI" id="CHEBI:61977"/>
        <dbReference type="ChEBI" id="CHEBI:456216"/>
        <dbReference type="EC" id="2.7.11.1"/>
    </reaction>
</comment>
<comment type="catalytic activity">
    <reaction evidence="9">
        <text>L-seryl-[protein] + ATP = O-phospho-L-seryl-[protein] + ADP + H(+)</text>
        <dbReference type="Rhea" id="RHEA:17989"/>
        <dbReference type="Rhea" id="RHEA-COMP:9863"/>
        <dbReference type="Rhea" id="RHEA-COMP:11604"/>
        <dbReference type="ChEBI" id="CHEBI:15378"/>
        <dbReference type="ChEBI" id="CHEBI:29999"/>
        <dbReference type="ChEBI" id="CHEBI:30616"/>
        <dbReference type="ChEBI" id="CHEBI:83421"/>
        <dbReference type="ChEBI" id="CHEBI:456216"/>
        <dbReference type="EC" id="2.7.11.1"/>
    </reaction>
</comment>
<evidence type="ECO:0000313" key="14">
    <source>
        <dbReference type="EMBL" id="KIP07358.1"/>
    </source>
</evidence>
<dbReference type="GO" id="GO:0004674">
    <property type="term" value="F:protein serine/threonine kinase activity"/>
    <property type="evidence" value="ECO:0007669"/>
    <property type="project" value="UniProtKB-KW"/>
</dbReference>
<dbReference type="SMART" id="SM00220">
    <property type="entry name" value="S_TKc"/>
    <property type="match status" value="1"/>
</dbReference>
<evidence type="ECO:0000256" key="6">
    <source>
        <dbReference type="ARBA" id="ARBA00022777"/>
    </source>
</evidence>
<dbReference type="InterPro" id="IPR050236">
    <property type="entry name" value="Ser_Thr_kinase_AGC"/>
</dbReference>
<protein>
    <recommendedName>
        <fullName evidence="1">non-specific serine/threonine protein kinase</fullName>
        <ecNumber evidence="1">2.7.11.1</ecNumber>
    </recommendedName>
</protein>
<keyword evidence="7 10" id="KW-0067">ATP-binding</keyword>
<evidence type="ECO:0000313" key="15">
    <source>
        <dbReference type="Proteomes" id="UP000053257"/>
    </source>
</evidence>
<evidence type="ECO:0000256" key="2">
    <source>
        <dbReference type="ARBA" id="ARBA00022527"/>
    </source>
</evidence>
<evidence type="ECO:0000256" key="7">
    <source>
        <dbReference type="ARBA" id="ARBA00022840"/>
    </source>
</evidence>
<name>A0A0C3PLL6_PHLG1</name>
<dbReference type="PROSITE" id="PS00108">
    <property type="entry name" value="PROTEIN_KINASE_ST"/>
    <property type="match status" value="1"/>
</dbReference>
<evidence type="ECO:0000256" key="11">
    <source>
        <dbReference type="RuleBase" id="RU000304"/>
    </source>
</evidence>
<evidence type="ECO:0000256" key="3">
    <source>
        <dbReference type="ARBA" id="ARBA00022553"/>
    </source>
</evidence>
<dbReference type="Gene3D" id="3.30.200.20">
    <property type="entry name" value="Phosphorylase Kinase, domain 1"/>
    <property type="match status" value="1"/>
</dbReference>
<dbReference type="PROSITE" id="PS50011">
    <property type="entry name" value="PROTEIN_KINASE_DOM"/>
    <property type="match status" value="1"/>
</dbReference>
<keyword evidence="4" id="KW-0808">Transferase</keyword>
<keyword evidence="6" id="KW-0418">Kinase</keyword>
<dbReference type="Pfam" id="PF00069">
    <property type="entry name" value="Pkinase"/>
    <property type="match status" value="2"/>
</dbReference>
<feature type="domain" description="Protein kinase" evidence="12">
    <location>
        <begin position="101"/>
        <end position="400"/>
    </location>
</feature>
<dbReference type="InterPro" id="IPR000719">
    <property type="entry name" value="Prot_kinase_dom"/>
</dbReference>
<dbReference type="PROSITE" id="PS00107">
    <property type="entry name" value="PROTEIN_KINASE_ATP"/>
    <property type="match status" value="1"/>
</dbReference>
<evidence type="ECO:0000259" key="12">
    <source>
        <dbReference type="PROSITE" id="PS50011"/>
    </source>
</evidence>
<keyword evidence="3" id="KW-0597">Phosphoprotein</keyword>
<comment type="similarity">
    <text evidence="11">Belongs to the protein kinase superfamily.</text>
</comment>
<dbReference type="HOGENOM" id="CLU_000288_67_4_1"/>
<dbReference type="GO" id="GO:0005524">
    <property type="term" value="F:ATP binding"/>
    <property type="evidence" value="ECO:0007669"/>
    <property type="project" value="UniProtKB-UniRule"/>
</dbReference>
<dbReference type="Proteomes" id="UP000053257">
    <property type="component" value="Unassembled WGS sequence"/>
</dbReference>
<reference evidence="14 15" key="1">
    <citation type="journal article" date="2014" name="PLoS Genet.">
        <title>Analysis of the Phlebiopsis gigantea genome, transcriptome and secretome provides insight into its pioneer colonization strategies of wood.</title>
        <authorList>
            <person name="Hori C."/>
            <person name="Ishida T."/>
            <person name="Igarashi K."/>
            <person name="Samejima M."/>
            <person name="Suzuki H."/>
            <person name="Master E."/>
            <person name="Ferreira P."/>
            <person name="Ruiz-Duenas F.J."/>
            <person name="Held B."/>
            <person name="Canessa P."/>
            <person name="Larrondo L.F."/>
            <person name="Schmoll M."/>
            <person name="Druzhinina I.S."/>
            <person name="Kubicek C.P."/>
            <person name="Gaskell J.A."/>
            <person name="Kersten P."/>
            <person name="St John F."/>
            <person name="Glasner J."/>
            <person name="Sabat G."/>
            <person name="Splinter BonDurant S."/>
            <person name="Syed K."/>
            <person name="Yadav J."/>
            <person name="Mgbeahuruike A.C."/>
            <person name="Kovalchuk A."/>
            <person name="Asiegbu F.O."/>
            <person name="Lackner G."/>
            <person name="Hoffmeister D."/>
            <person name="Rencoret J."/>
            <person name="Gutierrez A."/>
            <person name="Sun H."/>
            <person name="Lindquist E."/>
            <person name="Barry K."/>
            <person name="Riley R."/>
            <person name="Grigoriev I.V."/>
            <person name="Henrissat B."/>
            <person name="Kues U."/>
            <person name="Berka R.M."/>
            <person name="Martinez A.T."/>
            <person name="Covert S.F."/>
            <person name="Blanchette R.A."/>
            <person name="Cullen D."/>
        </authorList>
    </citation>
    <scope>NUCLEOTIDE SEQUENCE [LARGE SCALE GENOMIC DNA]</scope>
    <source>
        <strain evidence="14 15">11061_1 CR5-6</strain>
    </source>
</reference>
<dbReference type="FunFam" id="3.30.200.20:FF:000109">
    <property type="entry name" value="Non-specific serine/threonine protein kinase"/>
    <property type="match status" value="1"/>
</dbReference>
<evidence type="ECO:0000259" key="13">
    <source>
        <dbReference type="PROSITE" id="PS51285"/>
    </source>
</evidence>
<keyword evidence="5 10" id="KW-0547">Nucleotide-binding</keyword>
<dbReference type="SUPFAM" id="SSF56112">
    <property type="entry name" value="Protein kinase-like (PK-like)"/>
    <property type="match status" value="1"/>
</dbReference>
<dbReference type="GO" id="GO:0005816">
    <property type="term" value="C:spindle pole body"/>
    <property type="evidence" value="ECO:0007669"/>
    <property type="project" value="TreeGrafter"/>
</dbReference>
<dbReference type="EMBL" id="KN840499">
    <property type="protein sequence ID" value="KIP07358.1"/>
    <property type="molecule type" value="Genomic_DNA"/>
</dbReference>
<evidence type="ECO:0000256" key="5">
    <source>
        <dbReference type="ARBA" id="ARBA00022741"/>
    </source>
</evidence>
<dbReference type="GO" id="GO:0035556">
    <property type="term" value="P:intracellular signal transduction"/>
    <property type="evidence" value="ECO:0007669"/>
    <property type="project" value="TreeGrafter"/>
</dbReference>
<dbReference type="InterPro" id="IPR000961">
    <property type="entry name" value="AGC-kinase_C"/>
</dbReference>
<feature type="binding site" evidence="10">
    <location>
        <position position="130"/>
    </location>
    <ligand>
        <name>ATP</name>
        <dbReference type="ChEBI" id="CHEBI:30616"/>
    </ligand>
</feature>
<dbReference type="CDD" id="cd05600">
    <property type="entry name" value="STKc_Sid2p_like"/>
    <property type="match status" value="1"/>
</dbReference>
<dbReference type="PANTHER" id="PTHR24356">
    <property type="entry name" value="SERINE/THREONINE-PROTEIN KINASE"/>
    <property type="match status" value="1"/>
</dbReference>
<evidence type="ECO:0000256" key="1">
    <source>
        <dbReference type="ARBA" id="ARBA00012513"/>
    </source>
</evidence>
<dbReference type="EC" id="2.7.11.1" evidence="1"/>
<dbReference type="STRING" id="745531.A0A0C3PLL6"/>